<name>A0A162BRD2_9GAMM</name>
<dbReference type="AlphaFoldDB" id="A0A162BRD2"/>
<comment type="caution">
    <text evidence="2">The sequence shown here is derived from an EMBL/GenBank/DDBJ whole genome shotgun (WGS) entry which is preliminary data.</text>
</comment>
<reference evidence="2 3" key="1">
    <citation type="submission" date="2013-07" db="EMBL/GenBank/DDBJ databases">
        <title>Comparative Genomic and Metabolomic Analysis of Twelve Strains of Pseudoalteromonas luteoviolacea.</title>
        <authorList>
            <person name="Vynne N.G."/>
            <person name="Mansson M."/>
            <person name="Gram L."/>
        </authorList>
    </citation>
    <scope>NUCLEOTIDE SEQUENCE [LARGE SCALE GENOMIC DNA]</scope>
    <source>
        <strain evidence="2 3">S4060-1</strain>
    </source>
</reference>
<sequence>MKKITLTRSLLSAAIILSLGGCGGSSSDNKSENNPLTPTVEKVAEKTIQLKTAYRGCEKDEVQPNIDIVFHNANGEVVATAKTDAEGKYTGTVPEAAKHVSAIGAGAGADTNKVFTFMEIDEGVNLGTIYFARPGSHPTCPIESDYSCDTVDVDLSELAAVYPGYQLVDENRVLEHALSNSSHTIGVPKCESNGTHHFALVSPSGDEAVAARVPVKNVSFDSLKSEAFTHEGIKVSTKSYISDGSARIMSLEPEGSNGAYDMGFFVPEDYMPFVFPSLESTFNYRISRHEDLYTGSSDFNTSSYIVSRTVIADDGTVDVELPVNVNHDFGSTFFAGNVNNNFNFSYDFSHVDKRLHMLRLNFDFTTTNGQSVGWEVQGNVAGTLPDFQFGDALDFGGADFSALKEFSILLWAHPHAPQGLNDYRSFLASKEGVFRFSLPEYQSYTSISYLFTPSE</sequence>
<dbReference type="Proteomes" id="UP000076661">
    <property type="component" value="Unassembled WGS sequence"/>
</dbReference>
<organism evidence="2 3">
    <name type="scientific">Pseudoalteromonas luteoviolacea S4060-1</name>
    <dbReference type="NCBI Taxonomy" id="1365257"/>
    <lineage>
        <taxon>Bacteria</taxon>
        <taxon>Pseudomonadati</taxon>
        <taxon>Pseudomonadota</taxon>
        <taxon>Gammaproteobacteria</taxon>
        <taxon>Alteromonadales</taxon>
        <taxon>Pseudoalteromonadaceae</taxon>
        <taxon>Pseudoalteromonas</taxon>
    </lineage>
</organism>
<keyword evidence="1" id="KW-0732">Signal</keyword>
<evidence type="ECO:0000256" key="1">
    <source>
        <dbReference type="SAM" id="SignalP"/>
    </source>
</evidence>
<feature type="signal peptide" evidence="1">
    <location>
        <begin position="1"/>
        <end position="27"/>
    </location>
</feature>
<dbReference type="RefSeq" id="WP_063381339.1">
    <property type="nucleotide sequence ID" value="NZ_AUXX01000016.1"/>
</dbReference>
<evidence type="ECO:0008006" key="4">
    <source>
        <dbReference type="Google" id="ProtNLM"/>
    </source>
</evidence>
<evidence type="ECO:0000313" key="2">
    <source>
        <dbReference type="EMBL" id="KZN67089.1"/>
    </source>
</evidence>
<dbReference type="PROSITE" id="PS51257">
    <property type="entry name" value="PROKAR_LIPOPROTEIN"/>
    <property type="match status" value="1"/>
</dbReference>
<proteinExistence type="predicted"/>
<gene>
    <name evidence="2" type="ORF">N478_19915</name>
</gene>
<accession>A0A162BRD2</accession>
<dbReference type="EMBL" id="AUXX01000016">
    <property type="protein sequence ID" value="KZN67089.1"/>
    <property type="molecule type" value="Genomic_DNA"/>
</dbReference>
<protein>
    <recommendedName>
        <fullName evidence="4">Big-1 domain-containing protein</fullName>
    </recommendedName>
</protein>
<dbReference type="PATRIC" id="fig|1365257.3.peg.2671"/>
<feature type="chain" id="PRO_5007832961" description="Big-1 domain-containing protein" evidence="1">
    <location>
        <begin position="28"/>
        <end position="455"/>
    </location>
</feature>
<evidence type="ECO:0000313" key="3">
    <source>
        <dbReference type="Proteomes" id="UP000076661"/>
    </source>
</evidence>